<organism evidence="1 2">
    <name type="scientific">Spongiibacter pelagi</name>
    <dbReference type="NCBI Taxonomy" id="2760804"/>
    <lineage>
        <taxon>Bacteria</taxon>
        <taxon>Pseudomonadati</taxon>
        <taxon>Pseudomonadota</taxon>
        <taxon>Gammaproteobacteria</taxon>
        <taxon>Cellvibrionales</taxon>
        <taxon>Spongiibacteraceae</taxon>
        <taxon>Spongiibacter</taxon>
    </lineage>
</organism>
<proteinExistence type="predicted"/>
<evidence type="ECO:0000313" key="2">
    <source>
        <dbReference type="Proteomes" id="UP000610558"/>
    </source>
</evidence>
<evidence type="ECO:0008006" key="3">
    <source>
        <dbReference type="Google" id="ProtNLM"/>
    </source>
</evidence>
<reference evidence="1" key="1">
    <citation type="submission" date="2020-09" db="EMBL/GenBank/DDBJ databases">
        <authorList>
            <person name="Yoon J.-W."/>
        </authorList>
    </citation>
    <scope>NUCLEOTIDE SEQUENCE</scope>
    <source>
        <strain evidence="1">KMU-158</strain>
    </source>
</reference>
<dbReference type="RefSeq" id="WP_190761707.1">
    <property type="nucleotide sequence ID" value="NZ_JACXLD010000001.1"/>
</dbReference>
<dbReference type="EMBL" id="JACXLD010000001">
    <property type="protein sequence ID" value="MBD2857466.1"/>
    <property type="molecule type" value="Genomic_DNA"/>
</dbReference>
<name>A0A927C0C6_9GAMM</name>
<protein>
    <recommendedName>
        <fullName evidence="3">Hemolysin activation/secretion protein</fullName>
    </recommendedName>
</protein>
<dbReference type="Proteomes" id="UP000610558">
    <property type="component" value="Unassembled WGS sequence"/>
</dbReference>
<dbReference type="AlphaFoldDB" id="A0A927C0C6"/>
<evidence type="ECO:0000313" key="1">
    <source>
        <dbReference type="EMBL" id="MBD2857466.1"/>
    </source>
</evidence>
<gene>
    <name evidence="1" type="ORF">IB286_00505</name>
</gene>
<sequence length="544" mass="59707">MAIDLPPVLPPQLATQSQIEASAFLDQSRVQQATIAGVTLRVIGNTALSAAQVQALLDAATSPSAAITELTRQYYNAGHLLVGVRYFRVGDTVTVLVKQNTLSGVRGEKGIAAHFQGLVGDADLQMAEFDRARVLADWRADRAGLDYAVSFEQHDDDKVIMELVSRPAADYQATEFQMSLDNRGSRFLGRYFAEANVVQRLPDGSEFSGSYQTALTDLGESNQGDDYHQADLRYQRATRFGLYGISGSYLSYSRELGVTQAAESNLLCELLGIACTSATTNIFDLDAEVGRVALQGEQVLRSNPARRITVFQQLEYVDSSIETEAGERLLEERYATLGLGTRYAWRGQHFGQRASLRAELGVNVGLSDNEGSLGTDTSDGVGIGRRQADFVTLAPQLAYKLEWPQQWRSTALFTGQFANDVQLPQQQQWVLGGMNGLSAWLPGALLGDSGYLLNIAMQRDWYWGTLQFTTAAFAEWGAAWFEDARPDLSDSQNASDAGLRLGVVSDWGLSSELIAAAPLADDVSDAERLENLRADFYWRLKLRF</sequence>
<accession>A0A927C0C6</accession>
<keyword evidence="2" id="KW-1185">Reference proteome</keyword>
<comment type="caution">
    <text evidence="1">The sequence shown here is derived from an EMBL/GenBank/DDBJ whole genome shotgun (WGS) entry which is preliminary data.</text>
</comment>